<dbReference type="GO" id="GO:0000139">
    <property type="term" value="C:Golgi membrane"/>
    <property type="evidence" value="ECO:0007669"/>
    <property type="project" value="EnsemblFungi"/>
</dbReference>
<dbReference type="EMBL" id="DF977514">
    <property type="protein sequence ID" value="GAP91650.1"/>
    <property type="molecule type" value="Genomic_DNA"/>
</dbReference>
<keyword evidence="8" id="KW-0732">Signal</keyword>
<dbReference type="GO" id="GO:0015031">
    <property type="term" value="P:protein transport"/>
    <property type="evidence" value="ECO:0007669"/>
    <property type="project" value="UniProtKB-KW"/>
</dbReference>
<dbReference type="GO" id="GO:0005789">
    <property type="term" value="C:endoplasmic reticulum membrane"/>
    <property type="evidence" value="ECO:0007669"/>
    <property type="project" value="EnsemblFungi"/>
</dbReference>
<dbReference type="InterPro" id="IPR013880">
    <property type="entry name" value="Yos1"/>
</dbReference>
<protein>
    <submittedName>
        <fullName evidence="9">Putative Yos1-like protein</fullName>
    </submittedName>
</protein>
<feature type="signal peptide" evidence="8">
    <location>
        <begin position="1"/>
        <end position="19"/>
    </location>
</feature>
<gene>
    <name evidence="9" type="ORF">SAMD00023353_6900080</name>
</gene>
<evidence type="ECO:0000256" key="6">
    <source>
        <dbReference type="ARBA" id="ARBA00023136"/>
    </source>
</evidence>
<keyword evidence="6" id="KW-0472">Membrane</keyword>
<keyword evidence="4" id="KW-0653">Protein transport</keyword>
<organism evidence="9">
    <name type="scientific">Rosellinia necatrix</name>
    <name type="common">White root-rot fungus</name>
    <dbReference type="NCBI Taxonomy" id="77044"/>
    <lineage>
        <taxon>Eukaryota</taxon>
        <taxon>Fungi</taxon>
        <taxon>Dikarya</taxon>
        <taxon>Ascomycota</taxon>
        <taxon>Pezizomycotina</taxon>
        <taxon>Sordariomycetes</taxon>
        <taxon>Xylariomycetidae</taxon>
        <taxon>Xylariales</taxon>
        <taxon>Xylariaceae</taxon>
        <taxon>Rosellinia</taxon>
    </lineage>
</organism>
<sequence length="84" mass="9236">MMLIGNLIYVLVLLTNALAILSEDRFLARINFSSASYDPAFGTGPDNQSIRAKAINLIASVRTLMRIPLILTNTLIIIYELVLG</sequence>
<dbReference type="Pfam" id="PF08571">
    <property type="entry name" value="Yos1"/>
    <property type="match status" value="1"/>
</dbReference>
<evidence type="ECO:0000256" key="3">
    <source>
        <dbReference type="ARBA" id="ARBA00022692"/>
    </source>
</evidence>
<dbReference type="PANTHER" id="PTHR15858">
    <property type="entry name" value="IMMEDIATE EARLY RESPONSE 3-INTERACTING PROTEIN 1"/>
    <property type="match status" value="1"/>
</dbReference>
<evidence type="ECO:0000256" key="8">
    <source>
        <dbReference type="SAM" id="SignalP"/>
    </source>
</evidence>
<dbReference type="GO" id="GO:0030134">
    <property type="term" value="C:COPII-coated ER to Golgi transport vesicle"/>
    <property type="evidence" value="ECO:0007669"/>
    <property type="project" value="EnsemblFungi"/>
</dbReference>
<keyword evidence="2" id="KW-0813">Transport</keyword>
<dbReference type="PANTHER" id="PTHR15858:SF0">
    <property type="entry name" value="IMMEDIATE EARLY RESPONSE 3-INTERACTING PROTEIN 1"/>
    <property type="match status" value="1"/>
</dbReference>
<keyword evidence="3" id="KW-0812">Transmembrane</keyword>
<evidence type="ECO:0000256" key="2">
    <source>
        <dbReference type="ARBA" id="ARBA00022448"/>
    </source>
</evidence>
<comment type="similarity">
    <text evidence="7">Belongs to the YOS1 family.</text>
</comment>
<dbReference type="STRING" id="77044.A0A1W2TSZ8"/>
<comment type="subcellular location">
    <subcellularLocation>
        <location evidence="1">Membrane</location>
    </subcellularLocation>
</comment>
<evidence type="ECO:0000256" key="1">
    <source>
        <dbReference type="ARBA" id="ARBA00004370"/>
    </source>
</evidence>
<dbReference type="GO" id="GO:0006888">
    <property type="term" value="P:endoplasmic reticulum to Golgi vesicle-mediated transport"/>
    <property type="evidence" value="ECO:0007669"/>
    <property type="project" value="EnsemblFungi"/>
</dbReference>
<keyword evidence="5" id="KW-1133">Transmembrane helix</keyword>
<feature type="chain" id="PRO_5010695284" evidence="8">
    <location>
        <begin position="20"/>
        <end position="84"/>
    </location>
</feature>
<proteinExistence type="inferred from homology"/>
<evidence type="ECO:0000313" key="10">
    <source>
        <dbReference type="Proteomes" id="UP000054516"/>
    </source>
</evidence>
<evidence type="ECO:0000256" key="4">
    <source>
        <dbReference type="ARBA" id="ARBA00022927"/>
    </source>
</evidence>
<dbReference type="OrthoDB" id="15356at2759"/>
<dbReference type="OMA" id="VQTVMRM"/>
<name>A0A1W2TSZ8_ROSNE</name>
<evidence type="ECO:0000313" key="9">
    <source>
        <dbReference type="EMBL" id="GAP91650.1"/>
    </source>
</evidence>
<keyword evidence="10" id="KW-1185">Reference proteome</keyword>
<accession>A0A1W2TSZ8</accession>
<evidence type="ECO:0000256" key="5">
    <source>
        <dbReference type="ARBA" id="ARBA00022989"/>
    </source>
</evidence>
<dbReference type="AlphaFoldDB" id="A0A1W2TSZ8"/>
<evidence type="ECO:0000256" key="7">
    <source>
        <dbReference type="ARBA" id="ARBA00024203"/>
    </source>
</evidence>
<dbReference type="Proteomes" id="UP000054516">
    <property type="component" value="Unassembled WGS sequence"/>
</dbReference>
<reference evidence="9" key="1">
    <citation type="submission" date="2016-03" db="EMBL/GenBank/DDBJ databases">
        <title>Draft genome sequence of Rosellinia necatrix.</title>
        <authorList>
            <person name="Kanematsu S."/>
        </authorList>
    </citation>
    <scope>NUCLEOTIDE SEQUENCE [LARGE SCALE GENOMIC DNA]</scope>
    <source>
        <strain evidence="9">W97</strain>
    </source>
</reference>